<accession>A0A078AJW3</accession>
<proteinExistence type="inferred from homology"/>
<dbReference type="OMA" id="AFFHYRN"/>
<name>A0A078AJW3_STYLE</name>
<dbReference type="EMBL" id="CCKQ01010248">
    <property type="protein sequence ID" value="CDW81752.1"/>
    <property type="molecule type" value="Genomic_DNA"/>
</dbReference>
<keyword evidence="3" id="KW-0378">Hydrolase</keyword>
<dbReference type="InterPro" id="IPR012337">
    <property type="entry name" value="RNaseH-like_sf"/>
</dbReference>
<organism evidence="6 7">
    <name type="scientific">Stylonychia lemnae</name>
    <name type="common">Ciliate</name>
    <dbReference type="NCBI Taxonomy" id="5949"/>
    <lineage>
        <taxon>Eukaryota</taxon>
        <taxon>Sar</taxon>
        <taxon>Alveolata</taxon>
        <taxon>Ciliophora</taxon>
        <taxon>Intramacronucleata</taxon>
        <taxon>Spirotrichea</taxon>
        <taxon>Stichotrichia</taxon>
        <taxon>Sporadotrichida</taxon>
        <taxon>Oxytrichidae</taxon>
        <taxon>Stylonychinae</taxon>
        <taxon>Stylonychia</taxon>
    </lineage>
</organism>
<evidence type="ECO:0000259" key="5">
    <source>
        <dbReference type="SMART" id="SM00479"/>
    </source>
</evidence>
<keyword evidence="7" id="KW-1185">Reference proteome</keyword>
<feature type="domain" description="Exonuclease" evidence="5">
    <location>
        <begin position="16"/>
        <end position="192"/>
    </location>
</feature>
<dbReference type="SUPFAM" id="SSF53098">
    <property type="entry name" value="Ribonuclease H-like"/>
    <property type="match status" value="1"/>
</dbReference>
<dbReference type="GO" id="GO:0000175">
    <property type="term" value="F:3'-5'-RNA exonuclease activity"/>
    <property type="evidence" value="ECO:0007669"/>
    <property type="project" value="InterPro"/>
</dbReference>
<dbReference type="InterPro" id="IPR022894">
    <property type="entry name" value="Oligoribonuclease"/>
</dbReference>
<evidence type="ECO:0000313" key="6">
    <source>
        <dbReference type="EMBL" id="CDW81752.1"/>
    </source>
</evidence>
<evidence type="ECO:0000256" key="4">
    <source>
        <dbReference type="ARBA" id="ARBA00022839"/>
    </source>
</evidence>
<dbReference type="OrthoDB" id="270189at2759"/>
<dbReference type="SMART" id="SM00479">
    <property type="entry name" value="EXOIII"/>
    <property type="match status" value="1"/>
</dbReference>
<dbReference type="PANTHER" id="PTHR11046">
    <property type="entry name" value="OLIGORIBONUCLEASE, MITOCHONDRIAL"/>
    <property type="match status" value="1"/>
</dbReference>
<dbReference type="AlphaFoldDB" id="A0A078AJW3"/>
<dbReference type="FunFam" id="3.30.420.10:FF:000003">
    <property type="entry name" value="Oligoribonuclease"/>
    <property type="match status" value="1"/>
</dbReference>
<dbReference type="Gene3D" id="3.30.420.10">
    <property type="entry name" value="Ribonuclease H-like superfamily/Ribonuclease H"/>
    <property type="match status" value="1"/>
</dbReference>
<evidence type="ECO:0000256" key="3">
    <source>
        <dbReference type="ARBA" id="ARBA00022801"/>
    </source>
</evidence>
<keyword evidence="2" id="KW-0540">Nuclease</keyword>
<dbReference type="NCBIfam" id="NF003765">
    <property type="entry name" value="PRK05359.1"/>
    <property type="match status" value="1"/>
</dbReference>
<evidence type="ECO:0000313" key="7">
    <source>
        <dbReference type="Proteomes" id="UP000039865"/>
    </source>
</evidence>
<dbReference type="Pfam" id="PF00929">
    <property type="entry name" value="RNase_T"/>
    <property type="match status" value="1"/>
</dbReference>
<evidence type="ECO:0000256" key="1">
    <source>
        <dbReference type="ARBA" id="ARBA00009921"/>
    </source>
</evidence>
<dbReference type="CDD" id="cd06135">
    <property type="entry name" value="Orn"/>
    <property type="match status" value="1"/>
</dbReference>
<evidence type="ECO:0000256" key="2">
    <source>
        <dbReference type="ARBA" id="ARBA00022722"/>
    </source>
</evidence>
<reference evidence="6 7" key="1">
    <citation type="submission" date="2014-06" db="EMBL/GenBank/DDBJ databases">
        <authorList>
            <person name="Swart Estienne"/>
        </authorList>
    </citation>
    <scope>NUCLEOTIDE SEQUENCE [LARGE SCALE GENOMIC DNA]</scope>
    <source>
        <strain evidence="6 7">130c</strain>
    </source>
</reference>
<comment type="similarity">
    <text evidence="1">Belongs to the oligoribonuclease family.</text>
</comment>
<keyword evidence="4" id="KW-0269">Exonuclease</keyword>
<dbReference type="InParanoid" id="A0A078AJW3"/>
<gene>
    <name evidence="6" type="primary">Contig11275.g12051</name>
    <name evidence="6" type="ORF">STYLEM_10776</name>
</gene>
<protein>
    <submittedName>
        <fullName evidence="6">Oligoribonuclease</fullName>
    </submittedName>
</protein>
<dbReference type="InterPro" id="IPR013520">
    <property type="entry name" value="Ribonucl_H"/>
</dbReference>
<dbReference type="InterPro" id="IPR036397">
    <property type="entry name" value="RNaseH_sf"/>
</dbReference>
<dbReference type="GO" id="GO:0003676">
    <property type="term" value="F:nucleic acid binding"/>
    <property type="evidence" value="ECO:0007669"/>
    <property type="project" value="InterPro"/>
</dbReference>
<dbReference type="PANTHER" id="PTHR11046:SF0">
    <property type="entry name" value="OLIGORIBONUCLEASE, MITOCHONDRIAL"/>
    <property type="match status" value="1"/>
</dbReference>
<dbReference type="Proteomes" id="UP000039865">
    <property type="component" value="Unassembled WGS sequence"/>
</dbReference>
<sequence>MEEQQSSYQAVELIDPLIWIDCEMTGLNLTKNQIIEIAVIVTDGSLDTMIEGPCLVVRCPESDLSTMDEWCTQHHTESGLVQQVRDSKITLQDAEQQILDFLQNTCNLKGFNAQLAGNSVGEDKRFLSKDMPRLHDFLHYRVVDVSTIYECMRRWLTPEDVPENKKITKHRALDDIKESIAQLKHYKTHIFDKVKTFNQSIKSQNLDERQ</sequence>